<feature type="compositionally biased region" description="Basic and acidic residues" evidence="8">
    <location>
        <begin position="395"/>
        <end position="407"/>
    </location>
</feature>
<dbReference type="Pfam" id="PF00271">
    <property type="entry name" value="Helicase_C"/>
    <property type="match status" value="1"/>
</dbReference>
<dbReference type="InterPro" id="IPR014001">
    <property type="entry name" value="Helicase_ATP-bd"/>
</dbReference>
<evidence type="ECO:0000256" key="6">
    <source>
        <dbReference type="PROSITE-ProRule" id="PRU00175"/>
    </source>
</evidence>
<evidence type="ECO:0000256" key="3">
    <source>
        <dbReference type="ARBA" id="ARBA00022801"/>
    </source>
</evidence>
<organism evidence="12 13">
    <name type="scientific">Micromonas commoda (strain RCC299 / NOUM17 / CCMP2709)</name>
    <name type="common">Picoplanktonic green alga</name>
    <dbReference type="NCBI Taxonomy" id="296587"/>
    <lineage>
        <taxon>Eukaryota</taxon>
        <taxon>Viridiplantae</taxon>
        <taxon>Chlorophyta</taxon>
        <taxon>Mamiellophyceae</taxon>
        <taxon>Mamiellales</taxon>
        <taxon>Mamiellaceae</taxon>
        <taxon>Micromonas</taxon>
    </lineage>
</organism>
<dbReference type="eggNOG" id="KOG1001">
    <property type="taxonomic scope" value="Eukaryota"/>
</dbReference>
<dbReference type="GO" id="GO:0008094">
    <property type="term" value="F:ATP-dependent activity, acting on DNA"/>
    <property type="evidence" value="ECO:0007669"/>
    <property type="project" value="TreeGrafter"/>
</dbReference>
<dbReference type="OrthoDB" id="448448at2759"/>
<dbReference type="RefSeq" id="XP_002499910.1">
    <property type="nucleotide sequence ID" value="XM_002499864.1"/>
</dbReference>
<dbReference type="GO" id="GO:0006281">
    <property type="term" value="P:DNA repair"/>
    <property type="evidence" value="ECO:0007669"/>
    <property type="project" value="TreeGrafter"/>
</dbReference>
<evidence type="ECO:0000256" key="8">
    <source>
        <dbReference type="SAM" id="MobiDB-lite"/>
    </source>
</evidence>
<dbReference type="Proteomes" id="UP000002009">
    <property type="component" value="Chromosome 2"/>
</dbReference>
<feature type="region of interest" description="Disordered" evidence="8">
    <location>
        <begin position="39"/>
        <end position="63"/>
    </location>
</feature>
<dbReference type="AlphaFoldDB" id="C1DZS1"/>
<dbReference type="FunCoup" id="C1DZS1">
    <property type="interactions" value="1011"/>
</dbReference>
<proteinExistence type="inferred from homology"/>
<dbReference type="Gene3D" id="3.40.50.10810">
    <property type="entry name" value="Tandem AAA-ATPase domain"/>
    <property type="match status" value="2"/>
</dbReference>
<dbReference type="PROSITE" id="PS51194">
    <property type="entry name" value="HELICASE_CTER"/>
    <property type="match status" value="1"/>
</dbReference>
<dbReference type="InterPro" id="IPR000330">
    <property type="entry name" value="SNF2_N"/>
</dbReference>
<dbReference type="InterPro" id="IPR038718">
    <property type="entry name" value="SNF2-like_sf"/>
</dbReference>
<feature type="domain" description="Helicase ATP-binding" evidence="10">
    <location>
        <begin position="535"/>
        <end position="661"/>
    </location>
</feature>
<keyword evidence="2" id="KW-0547">Nucleotide-binding</keyword>
<dbReference type="PROSITE" id="PS51192">
    <property type="entry name" value="HELICASE_ATP_BIND_1"/>
    <property type="match status" value="1"/>
</dbReference>
<gene>
    <name evidence="12" type="ORF">MICPUN_56440</name>
</gene>
<dbReference type="GO" id="GO:0005524">
    <property type="term" value="F:ATP binding"/>
    <property type="evidence" value="ECO:0007669"/>
    <property type="project" value="UniProtKB-KW"/>
</dbReference>
<evidence type="ECO:0000256" key="5">
    <source>
        <dbReference type="ARBA" id="ARBA00022840"/>
    </source>
</evidence>
<dbReference type="Gene3D" id="3.40.50.300">
    <property type="entry name" value="P-loop containing nucleotide triphosphate hydrolases"/>
    <property type="match status" value="1"/>
</dbReference>
<dbReference type="InterPro" id="IPR027417">
    <property type="entry name" value="P-loop_NTPase"/>
</dbReference>
<comment type="similarity">
    <text evidence="1">Belongs to the SNF2/RAD54 helicase family. RAD16 subfamily.</text>
</comment>
<reference evidence="12 13" key="1">
    <citation type="journal article" date="2009" name="Science">
        <title>Green evolution and dynamic adaptations revealed by genomes of the marine picoeukaryotes Micromonas.</title>
        <authorList>
            <person name="Worden A.Z."/>
            <person name="Lee J.H."/>
            <person name="Mock T."/>
            <person name="Rouze P."/>
            <person name="Simmons M.P."/>
            <person name="Aerts A.L."/>
            <person name="Allen A.E."/>
            <person name="Cuvelier M.L."/>
            <person name="Derelle E."/>
            <person name="Everett M.V."/>
            <person name="Foulon E."/>
            <person name="Grimwood J."/>
            <person name="Gundlach H."/>
            <person name="Henrissat B."/>
            <person name="Napoli C."/>
            <person name="McDonald S.M."/>
            <person name="Parker M.S."/>
            <person name="Rombauts S."/>
            <person name="Salamov A."/>
            <person name="Von Dassow P."/>
            <person name="Badger J.H."/>
            <person name="Coutinho P.M."/>
            <person name="Demir E."/>
            <person name="Dubchak I."/>
            <person name="Gentemann C."/>
            <person name="Eikrem W."/>
            <person name="Gready J.E."/>
            <person name="John U."/>
            <person name="Lanier W."/>
            <person name="Lindquist E.A."/>
            <person name="Lucas S."/>
            <person name="Mayer K.F."/>
            <person name="Moreau H."/>
            <person name="Not F."/>
            <person name="Otillar R."/>
            <person name="Panaud O."/>
            <person name="Pangilinan J."/>
            <person name="Paulsen I."/>
            <person name="Piegu B."/>
            <person name="Poliakov A."/>
            <person name="Robbens S."/>
            <person name="Schmutz J."/>
            <person name="Toulza E."/>
            <person name="Wyss T."/>
            <person name="Zelensky A."/>
            <person name="Zhou K."/>
            <person name="Armbrust E.V."/>
            <person name="Bhattacharya D."/>
            <person name="Goodenough U.W."/>
            <person name="Van de Peer Y."/>
            <person name="Grigoriev I.V."/>
        </authorList>
    </citation>
    <scope>NUCLEOTIDE SEQUENCE [LARGE SCALE GENOMIC DNA]</scope>
    <source>
        <strain evidence="13">RCC299 / NOUM17</strain>
    </source>
</reference>
<keyword evidence="6" id="KW-0863">Zinc-finger</keyword>
<dbReference type="SMART" id="SM00184">
    <property type="entry name" value="RING"/>
    <property type="match status" value="1"/>
</dbReference>
<dbReference type="InterPro" id="IPR049730">
    <property type="entry name" value="SNF2/RAD54-like_C"/>
</dbReference>
<feature type="region of interest" description="Disordered" evidence="8">
    <location>
        <begin position="950"/>
        <end position="969"/>
    </location>
</feature>
<dbReference type="PANTHER" id="PTHR45626">
    <property type="entry name" value="TRANSCRIPTION TERMINATION FACTOR 2-RELATED"/>
    <property type="match status" value="1"/>
</dbReference>
<evidence type="ECO:0000313" key="13">
    <source>
        <dbReference type="Proteomes" id="UP000002009"/>
    </source>
</evidence>
<dbReference type="InParanoid" id="C1DZS1"/>
<dbReference type="GO" id="GO:0004386">
    <property type="term" value="F:helicase activity"/>
    <property type="evidence" value="ECO:0007669"/>
    <property type="project" value="UniProtKB-KW"/>
</dbReference>
<dbReference type="PANTHER" id="PTHR45626:SF16">
    <property type="entry name" value="ATP-DEPENDENT HELICASE ULS1"/>
    <property type="match status" value="1"/>
</dbReference>
<keyword evidence="13" id="KW-1185">Reference proteome</keyword>
<name>C1DZS1_MICCC</name>
<evidence type="ECO:0000256" key="2">
    <source>
        <dbReference type="ARBA" id="ARBA00022741"/>
    </source>
</evidence>
<keyword evidence="4" id="KW-0347">Helicase</keyword>
<feature type="region of interest" description="Disordered" evidence="8">
    <location>
        <begin position="1166"/>
        <end position="1201"/>
    </location>
</feature>
<dbReference type="SUPFAM" id="SSF57850">
    <property type="entry name" value="RING/U-box"/>
    <property type="match status" value="1"/>
</dbReference>
<evidence type="ECO:0000259" key="9">
    <source>
        <dbReference type="PROSITE" id="PS50089"/>
    </source>
</evidence>
<feature type="compositionally biased region" description="Polar residues" evidence="8">
    <location>
        <begin position="51"/>
        <end position="63"/>
    </location>
</feature>
<evidence type="ECO:0000313" key="12">
    <source>
        <dbReference type="EMBL" id="ACO61168.1"/>
    </source>
</evidence>
<dbReference type="GO" id="GO:0016787">
    <property type="term" value="F:hydrolase activity"/>
    <property type="evidence" value="ECO:0007669"/>
    <property type="project" value="UniProtKB-KW"/>
</dbReference>
<dbReference type="CDD" id="cd18793">
    <property type="entry name" value="SF2_C_SNF"/>
    <property type="match status" value="1"/>
</dbReference>
<dbReference type="STRING" id="296587.C1DZS1"/>
<dbReference type="InterPro" id="IPR013083">
    <property type="entry name" value="Znf_RING/FYVE/PHD"/>
</dbReference>
<dbReference type="KEGG" id="mis:MICPUN_56440"/>
<dbReference type="GeneID" id="8240636"/>
<evidence type="ECO:0000259" key="10">
    <source>
        <dbReference type="PROSITE" id="PS51192"/>
    </source>
</evidence>
<dbReference type="SMART" id="SM00490">
    <property type="entry name" value="HELICc"/>
    <property type="match status" value="1"/>
</dbReference>
<dbReference type="SMART" id="SM00487">
    <property type="entry name" value="DEXDc"/>
    <property type="match status" value="1"/>
</dbReference>
<dbReference type="EMBL" id="CP001323">
    <property type="protein sequence ID" value="ACO61168.1"/>
    <property type="molecule type" value="Genomic_DNA"/>
</dbReference>
<dbReference type="Pfam" id="PF00176">
    <property type="entry name" value="SNF2-rel_dom"/>
    <property type="match status" value="1"/>
</dbReference>
<sequence>MGDDSDSDEILMSEDATNWRSVGKSVNPLAEIAKITKGRTPRTQDRKPILGNSTNTAAVTPAGTASTIPARPAFTPAAAPAASVASAAPARTPAPNPAASVAAQNFGVDDDDDEVEVTGASAFRGALNDYPHARHLCQSLPLDKDHPHRASCPMCYCFVCEVPAPCDEWGDGAAPDADHCRAVDGIPRWVSARDARRRARNAANGVRAAGADNIPDYFARRPRPAVDGKGGALNADAAEGGGGGGGLEGDRVGFAGAAFGALFPEPERPEDVAAQTENLNEILAGLEDQEKAERDEIDPPPGALRVSLLRHQRRALAWALKRENGAEARGGHCRGGILADDQGLGKTVSMLALIVSAPPPETGANANGVARHVIRNRRDLGGRPRSAPPARRGGRRDDAADDDERRRSASPAVVLRLPAAAADADDGPNHLPSCVCPACKRRRKERRKSLADAERKRRATIAFGDSDDEDAVAARERHERREALRRERERRERREAGGRGSNRDEEGPAGDSVSGRRGRERIGGVGPARTPARTLIVCPAIVAQQWKDEVDEKTDLRCVIYHGTARRHLDERTLLAHDVVVTTYGTVTGEFTKGGESPGALFNVAWWRVILDEAHIIRNRRTMGSVATCALQASRRWCLSGTPLMNGVDDAFALFRFLRYQPFACWPHFNNHISRPSASRRRVEARVGALASLRIALAAVCLRRVKSQQIETDVPGKLEPIVDLPPRTIAIREIDFDEAEKDFYRALEERTVTMFDTYVKRGWKANYMHILVLLLKLRQACDHPLLLKEAREQNEPDADGVRTMTRDELLGALGAERVRALEKDIEDEANCPICMDAIEGDKCATSPCGHGPFCRDCLVISLHAQAVGDGDKGACPLCRHEVDPEDGVLSLKSLVDALEALDVNVERDARMDQARQEIQRAINDFAELGRGRGRRHVDAAGRQFFAAVDANGGVGPGVPQPDDEDEEEEEEEAIDVADSAKTRAILDELAAIRAEARPGTPPTQCVVFSQFTKFLDIIGPKIEDAGHAVLRLDGTQRLSQRARVVAKFRRGEAGVLLVSLKAASLGLNLNCASRVILTDPWWNAAIEDQAIDRCHRIGQTREVKVTRLLIRDTVENRIRDLQERKKAIVAAALGKTGESIAAIRQQLSLRDLQDLFGRVRRVEPTFEPVPVPGPAGGGLDPGTADDVGSDAWRLREERRRR</sequence>
<feature type="domain" description="RING-type" evidence="9">
    <location>
        <begin position="831"/>
        <end position="879"/>
    </location>
</feature>
<feature type="domain" description="Helicase C-terminal" evidence="11">
    <location>
        <begin position="984"/>
        <end position="1141"/>
    </location>
</feature>
<dbReference type="InterPro" id="IPR001841">
    <property type="entry name" value="Znf_RING"/>
</dbReference>
<keyword evidence="6" id="KW-0479">Metal-binding</keyword>
<protein>
    <submittedName>
        <fullName evidence="12">SNF2 super family</fullName>
    </submittedName>
</protein>
<dbReference type="GO" id="GO:0008270">
    <property type="term" value="F:zinc ion binding"/>
    <property type="evidence" value="ECO:0007669"/>
    <property type="project" value="UniProtKB-KW"/>
</dbReference>
<keyword evidence="7" id="KW-0175">Coiled coil</keyword>
<dbReference type="PROSITE" id="PS50089">
    <property type="entry name" value="ZF_RING_2"/>
    <property type="match status" value="1"/>
</dbReference>
<evidence type="ECO:0000256" key="7">
    <source>
        <dbReference type="SAM" id="Coils"/>
    </source>
</evidence>
<dbReference type="SUPFAM" id="SSF52540">
    <property type="entry name" value="P-loop containing nucleoside triphosphate hydrolases"/>
    <property type="match status" value="2"/>
</dbReference>
<keyword evidence="3" id="KW-0378">Hydrolase</keyword>
<dbReference type="Pfam" id="PF13639">
    <property type="entry name" value="zf-RING_2"/>
    <property type="match status" value="1"/>
</dbReference>
<feature type="coiled-coil region" evidence="7">
    <location>
        <begin position="904"/>
        <end position="931"/>
    </location>
</feature>
<evidence type="ECO:0000256" key="1">
    <source>
        <dbReference type="ARBA" id="ARBA00008438"/>
    </source>
</evidence>
<keyword evidence="6" id="KW-0862">Zinc</keyword>
<dbReference type="Gene3D" id="3.30.40.10">
    <property type="entry name" value="Zinc/RING finger domain, C3HC4 (zinc finger)"/>
    <property type="match status" value="1"/>
</dbReference>
<accession>C1DZS1</accession>
<dbReference type="CDD" id="cd18008">
    <property type="entry name" value="DEXDc_SHPRH-like"/>
    <property type="match status" value="1"/>
</dbReference>
<evidence type="ECO:0000259" key="11">
    <source>
        <dbReference type="PROSITE" id="PS51194"/>
    </source>
</evidence>
<keyword evidence="5" id="KW-0067">ATP-binding</keyword>
<evidence type="ECO:0000256" key="4">
    <source>
        <dbReference type="ARBA" id="ARBA00022806"/>
    </source>
</evidence>
<feature type="region of interest" description="Disordered" evidence="8">
    <location>
        <begin position="468"/>
        <end position="527"/>
    </location>
</feature>
<dbReference type="InterPro" id="IPR050628">
    <property type="entry name" value="SNF2_RAD54_helicase_TF"/>
</dbReference>
<feature type="compositionally biased region" description="Basic and acidic residues" evidence="8">
    <location>
        <begin position="472"/>
        <end position="506"/>
    </location>
</feature>
<feature type="region of interest" description="Disordered" evidence="8">
    <location>
        <begin position="359"/>
        <end position="414"/>
    </location>
</feature>
<dbReference type="OMA" id="ASGFMSK"/>
<dbReference type="GO" id="GO:0005634">
    <property type="term" value="C:nucleus"/>
    <property type="evidence" value="ECO:0007669"/>
    <property type="project" value="TreeGrafter"/>
</dbReference>
<feature type="compositionally biased region" description="Basic and acidic residues" evidence="8">
    <location>
        <begin position="1192"/>
        <end position="1201"/>
    </location>
</feature>
<dbReference type="InterPro" id="IPR001650">
    <property type="entry name" value="Helicase_C-like"/>
</dbReference>